<name>A0ABW7MPH5_9FLAO</name>
<keyword evidence="3" id="KW-1185">Reference proteome</keyword>
<evidence type="ECO:0000313" key="2">
    <source>
        <dbReference type="EMBL" id="MFH6768278.1"/>
    </source>
</evidence>
<comment type="caution">
    <text evidence="2">The sequence shown here is derived from an EMBL/GenBank/DDBJ whole genome shotgun (WGS) entry which is preliminary data.</text>
</comment>
<accession>A0ABW7MPH5</accession>
<dbReference type="EMBL" id="JBAWKC010000001">
    <property type="protein sequence ID" value="MFH6768278.1"/>
    <property type="molecule type" value="Genomic_DNA"/>
</dbReference>
<keyword evidence="1" id="KW-0472">Membrane</keyword>
<feature type="transmembrane region" description="Helical" evidence="1">
    <location>
        <begin position="13"/>
        <end position="34"/>
    </location>
</feature>
<dbReference type="RefSeq" id="WP_395437513.1">
    <property type="nucleotide sequence ID" value="NZ_JBAWKC010000001.1"/>
</dbReference>
<protein>
    <submittedName>
        <fullName evidence="2">DUF6090 family protein</fullName>
    </submittedName>
</protein>
<reference evidence="2 3" key="1">
    <citation type="submission" date="2024-02" db="EMBL/GenBank/DDBJ databases">
        <title>A Gaetbulibacter species isolated from tidal flats and genomic insights of their niches.</title>
        <authorList>
            <person name="Ye Y."/>
        </authorList>
    </citation>
    <scope>NUCLEOTIDE SEQUENCE [LARGE SCALE GENOMIC DNA]</scope>
    <source>
        <strain evidence="2 3">KEM-8</strain>
    </source>
</reference>
<evidence type="ECO:0000256" key="1">
    <source>
        <dbReference type="SAM" id="Phobius"/>
    </source>
</evidence>
<dbReference type="InterPro" id="IPR045749">
    <property type="entry name" value="DUF6090"/>
</dbReference>
<sequence>MADDNRPLQYLRYAIGEIVLVVIGILIALQVNNWNESRLEQKRINQYAKSLVQDLKNDIDMLKVSLFQAEKKYGFIDSLRYLINHTPHSNLSNTDLYVIGHDIMYRPYKWNRTTFNELKNSGGLRYITNDSLQKKLVAYESFSNHLDEDFEFDKSNAEKADNMMVLLLNLNSPYITKMTILENNSFDSPSFNIYETEEYKSSKANDLKLASYDEALIQKFVNTFIIIQDNYRTRAFKEMPEIIENAHELIALLQMEYNL</sequence>
<keyword evidence="1" id="KW-0812">Transmembrane</keyword>
<dbReference type="Proteomes" id="UP001610104">
    <property type="component" value="Unassembled WGS sequence"/>
</dbReference>
<proteinExistence type="predicted"/>
<gene>
    <name evidence="2" type="ORF">V8G56_05990</name>
</gene>
<dbReference type="Pfam" id="PF19578">
    <property type="entry name" value="DUF6090"/>
    <property type="match status" value="1"/>
</dbReference>
<keyword evidence="1" id="KW-1133">Transmembrane helix</keyword>
<organism evidence="2 3">
    <name type="scientific">Gaetbulibacter aquiaggeris</name>
    <dbReference type="NCBI Taxonomy" id="1735373"/>
    <lineage>
        <taxon>Bacteria</taxon>
        <taxon>Pseudomonadati</taxon>
        <taxon>Bacteroidota</taxon>
        <taxon>Flavobacteriia</taxon>
        <taxon>Flavobacteriales</taxon>
        <taxon>Flavobacteriaceae</taxon>
        <taxon>Gaetbulibacter</taxon>
    </lineage>
</organism>
<evidence type="ECO:0000313" key="3">
    <source>
        <dbReference type="Proteomes" id="UP001610104"/>
    </source>
</evidence>